<reference evidence="6" key="1">
    <citation type="submission" date="2016-01" db="EMBL/GenBank/DDBJ databases">
        <authorList>
            <person name="Mitreva M."/>
            <person name="Pepin K.H."/>
            <person name="Mihindukulasuriya K.A."/>
            <person name="Fulton R."/>
            <person name="Fronick C."/>
            <person name="O'Laughlin M."/>
            <person name="Miner T."/>
            <person name="Herter B."/>
            <person name="Rosa B.A."/>
            <person name="Cordes M."/>
            <person name="Tomlinson C."/>
            <person name="Wollam A."/>
            <person name="Palsikar V.B."/>
            <person name="Mardis E.R."/>
            <person name="Wilson R.K."/>
        </authorList>
    </citation>
    <scope>NUCLEOTIDE SEQUENCE [LARGE SCALE GENOMIC DNA]</scope>
    <source>
        <strain evidence="6">KA00185</strain>
    </source>
</reference>
<sequence>MIEKIRTNTGIEVIFDKLENISTCSVGVFVKTGSRDESDTEEGISHVLEHMIFKGTPTRNYFEISDEIDYLGANVNAHTTKEETVFYINALTQFLGKSVDILFDIVTNSTIDEKELEKEKDVIVEEIKMYKDSPDDLVFEINYADCINGQYGKPIIGTEASVKGFTAEEIRKYYMERYTKDNISIVVSGNFDKDEIIQKVNEYFGKLADKKVDRCEKIDFSFNAGKKVISKDINQVNICISHQSEDYNSKNKIYTDILSNIIGGSMSSRLFQEIREKKGLAYSVYTFNQYYLSGGLTSTYIGTNIENYEKAIKITLAEFKKLCKSGVTKDELQKAKNKYMSRLAFSMENPRSRMGILGNYYIRKNEILDTERIKREVSAVNLTDVNNFAKTAYLTENITILGNIEKISKE</sequence>
<evidence type="ECO:0000256" key="2">
    <source>
        <dbReference type="RuleBase" id="RU004447"/>
    </source>
</evidence>
<dbReference type="PROSITE" id="PS00143">
    <property type="entry name" value="INSULINASE"/>
    <property type="match status" value="1"/>
</dbReference>
<dbReference type="STRING" id="157687.HMPREF3180_01920"/>
<evidence type="ECO:0000259" key="3">
    <source>
        <dbReference type="Pfam" id="PF00675"/>
    </source>
</evidence>
<proteinExistence type="inferred from homology"/>
<dbReference type="Gene3D" id="3.30.830.10">
    <property type="entry name" value="Metalloenzyme, LuxS/M16 peptidase-like"/>
    <property type="match status" value="2"/>
</dbReference>
<dbReference type="Pfam" id="PF00675">
    <property type="entry name" value="Peptidase_M16"/>
    <property type="match status" value="1"/>
</dbReference>
<dbReference type="InterPro" id="IPR011249">
    <property type="entry name" value="Metalloenz_LuxS/M16"/>
</dbReference>
<dbReference type="PANTHER" id="PTHR11851:SF49">
    <property type="entry name" value="MITOCHONDRIAL-PROCESSING PEPTIDASE SUBUNIT ALPHA"/>
    <property type="match status" value="1"/>
</dbReference>
<dbReference type="Pfam" id="PF05193">
    <property type="entry name" value="Peptidase_M16_C"/>
    <property type="match status" value="1"/>
</dbReference>
<organism evidence="5 6">
    <name type="scientific">Leptotrichia wadei</name>
    <dbReference type="NCBI Taxonomy" id="157687"/>
    <lineage>
        <taxon>Bacteria</taxon>
        <taxon>Fusobacteriati</taxon>
        <taxon>Fusobacteriota</taxon>
        <taxon>Fusobacteriia</taxon>
        <taxon>Fusobacteriales</taxon>
        <taxon>Leptotrichiaceae</taxon>
        <taxon>Leptotrichia</taxon>
    </lineage>
</organism>
<dbReference type="PANTHER" id="PTHR11851">
    <property type="entry name" value="METALLOPROTEASE"/>
    <property type="match status" value="1"/>
</dbReference>
<dbReference type="InterPro" id="IPR007863">
    <property type="entry name" value="Peptidase_M16_C"/>
</dbReference>
<dbReference type="GO" id="GO:0046872">
    <property type="term" value="F:metal ion binding"/>
    <property type="evidence" value="ECO:0007669"/>
    <property type="project" value="InterPro"/>
</dbReference>
<gene>
    <name evidence="5" type="ORF">HMPREF3180_01920</name>
</gene>
<protein>
    <submittedName>
        <fullName evidence="5">Peptidase M16 inactive domain protein</fullName>
    </submittedName>
</protein>
<dbReference type="RefSeq" id="WP_060918468.1">
    <property type="nucleotide sequence ID" value="NZ_KQ960108.1"/>
</dbReference>
<evidence type="ECO:0000313" key="5">
    <source>
        <dbReference type="EMBL" id="KXB60927.1"/>
    </source>
</evidence>
<dbReference type="GO" id="GO:0006508">
    <property type="term" value="P:proteolysis"/>
    <property type="evidence" value="ECO:0007669"/>
    <property type="project" value="InterPro"/>
</dbReference>
<feature type="domain" description="Peptidase M16 N-terminal" evidence="3">
    <location>
        <begin position="17"/>
        <end position="158"/>
    </location>
</feature>
<dbReference type="GO" id="GO:0004222">
    <property type="term" value="F:metalloendopeptidase activity"/>
    <property type="evidence" value="ECO:0007669"/>
    <property type="project" value="InterPro"/>
</dbReference>
<dbReference type="PATRIC" id="fig|157687.3.peg.1918"/>
<comment type="caution">
    <text evidence="5">The sequence shown here is derived from an EMBL/GenBank/DDBJ whole genome shotgun (WGS) entry which is preliminary data.</text>
</comment>
<dbReference type="InterPro" id="IPR050361">
    <property type="entry name" value="MPP/UQCRC_Complex"/>
</dbReference>
<evidence type="ECO:0000313" key="6">
    <source>
        <dbReference type="Proteomes" id="UP000070483"/>
    </source>
</evidence>
<accession>A0A133ZZT0</accession>
<dbReference type="InterPro" id="IPR001431">
    <property type="entry name" value="Pept_M16_Zn_BS"/>
</dbReference>
<dbReference type="SUPFAM" id="SSF63411">
    <property type="entry name" value="LuxS/MPP-like metallohydrolase"/>
    <property type="match status" value="2"/>
</dbReference>
<name>A0A133ZZT0_9FUSO</name>
<evidence type="ECO:0000259" key="4">
    <source>
        <dbReference type="Pfam" id="PF05193"/>
    </source>
</evidence>
<dbReference type="OrthoDB" id="9811314at2"/>
<feature type="domain" description="Peptidase M16 C-terminal" evidence="4">
    <location>
        <begin position="165"/>
        <end position="338"/>
    </location>
</feature>
<keyword evidence="6" id="KW-1185">Reference proteome</keyword>
<comment type="similarity">
    <text evidence="1 2">Belongs to the peptidase M16 family.</text>
</comment>
<dbReference type="InterPro" id="IPR011765">
    <property type="entry name" value="Pept_M16_N"/>
</dbReference>
<dbReference type="AlphaFoldDB" id="A0A133ZZT0"/>
<dbReference type="EMBL" id="LSDD01000147">
    <property type="protein sequence ID" value="KXB60927.1"/>
    <property type="molecule type" value="Genomic_DNA"/>
</dbReference>
<evidence type="ECO:0000256" key="1">
    <source>
        <dbReference type="ARBA" id="ARBA00007261"/>
    </source>
</evidence>
<dbReference type="Proteomes" id="UP000070483">
    <property type="component" value="Unassembled WGS sequence"/>
</dbReference>